<organism evidence="1 2">
    <name type="scientific">Cryptotermes secundus</name>
    <dbReference type="NCBI Taxonomy" id="105785"/>
    <lineage>
        <taxon>Eukaryota</taxon>
        <taxon>Metazoa</taxon>
        <taxon>Ecdysozoa</taxon>
        <taxon>Arthropoda</taxon>
        <taxon>Hexapoda</taxon>
        <taxon>Insecta</taxon>
        <taxon>Pterygota</taxon>
        <taxon>Neoptera</taxon>
        <taxon>Polyneoptera</taxon>
        <taxon>Dictyoptera</taxon>
        <taxon>Blattodea</taxon>
        <taxon>Blattoidea</taxon>
        <taxon>Termitoidae</taxon>
        <taxon>Kalotermitidae</taxon>
        <taxon>Cryptotermitinae</taxon>
        <taxon>Cryptotermes</taxon>
    </lineage>
</organism>
<comment type="caution">
    <text evidence="1">The sequence shown here is derived from an EMBL/GenBank/DDBJ whole genome shotgun (WGS) entry which is preliminary data.</text>
</comment>
<protein>
    <submittedName>
        <fullName evidence="1">Uncharacterized protein</fullName>
    </submittedName>
</protein>
<dbReference type="EMBL" id="NEVH01021947">
    <property type="protein sequence ID" value="PNF19083.1"/>
    <property type="molecule type" value="Genomic_DNA"/>
</dbReference>
<name>A0A2J7PRW6_9NEOP</name>
<dbReference type="Proteomes" id="UP000235965">
    <property type="component" value="Unassembled WGS sequence"/>
</dbReference>
<dbReference type="AlphaFoldDB" id="A0A2J7PRW6"/>
<evidence type="ECO:0000313" key="2">
    <source>
        <dbReference type="Proteomes" id="UP000235965"/>
    </source>
</evidence>
<accession>A0A2J7PRW6</accession>
<keyword evidence="2" id="KW-1185">Reference proteome</keyword>
<dbReference type="InParanoid" id="A0A2J7PRW6"/>
<reference evidence="1 2" key="1">
    <citation type="submission" date="2017-12" db="EMBL/GenBank/DDBJ databases">
        <title>Hemimetabolous genomes reveal molecular basis of termite eusociality.</title>
        <authorList>
            <person name="Harrison M.C."/>
            <person name="Jongepier E."/>
            <person name="Robertson H.M."/>
            <person name="Arning N."/>
            <person name="Bitard-Feildel T."/>
            <person name="Chao H."/>
            <person name="Childers C.P."/>
            <person name="Dinh H."/>
            <person name="Doddapaneni H."/>
            <person name="Dugan S."/>
            <person name="Gowin J."/>
            <person name="Greiner C."/>
            <person name="Han Y."/>
            <person name="Hu H."/>
            <person name="Hughes D.S.T."/>
            <person name="Huylmans A.-K."/>
            <person name="Kemena C."/>
            <person name="Kremer L.P.M."/>
            <person name="Lee S.L."/>
            <person name="Lopez-Ezquerra A."/>
            <person name="Mallet L."/>
            <person name="Monroy-Kuhn J.M."/>
            <person name="Moser A."/>
            <person name="Murali S.C."/>
            <person name="Muzny D.M."/>
            <person name="Otani S."/>
            <person name="Piulachs M.-D."/>
            <person name="Poelchau M."/>
            <person name="Qu J."/>
            <person name="Schaub F."/>
            <person name="Wada-Katsumata A."/>
            <person name="Worley K.C."/>
            <person name="Xie Q."/>
            <person name="Ylla G."/>
            <person name="Poulsen M."/>
            <person name="Gibbs R.A."/>
            <person name="Schal C."/>
            <person name="Richards S."/>
            <person name="Belles X."/>
            <person name="Korb J."/>
            <person name="Bornberg-Bauer E."/>
        </authorList>
    </citation>
    <scope>NUCLEOTIDE SEQUENCE [LARGE SCALE GENOMIC DNA]</scope>
    <source>
        <tissue evidence="1">Whole body</tissue>
    </source>
</reference>
<evidence type="ECO:0000313" key="1">
    <source>
        <dbReference type="EMBL" id="PNF19083.1"/>
    </source>
</evidence>
<gene>
    <name evidence="1" type="ORF">B7P43_G11232</name>
</gene>
<sequence>MITGEWGQKRLCRMDIKYKFIRYWVEQGFIVVNCINSENQEADLFTKPLLLIRISKLKNKTGMIEVN</sequence>
<proteinExistence type="predicted"/>